<dbReference type="PANTHER" id="PTHR43798">
    <property type="entry name" value="MONOACYLGLYCEROL LIPASE"/>
    <property type="match status" value="1"/>
</dbReference>
<dbReference type="InterPro" id="IPR000073">
    <property type="entry name" value="AB_hydrolase_1"/>
</dbReference>
<dbReference type="STRING" id="947166.A0A1D1VH75"/>
<evidence type="ECO:0000313" key="5">
    <source>
        <dbReference type="Proteomes" id="UP000186922"/>
    </source>
</evidence>
<accession>A0A1D1VH75</accession>
<dbReference type="PRINTS" id="PR00111">
    <property type="entry name" value="ABHYDROLASE"/>
</dbReference>
<evidence type="ECO:0000256" key="1">
    <source>
        <dbReference type="ARBA" id="ARBA00008645"/>
    </source>
</evidence>
<comment type="caution">
    <text evidence="4">The sequence shown here is derived from an EMBL/GenBank/DDBJ whole genome shotgun (WGS) entry which is preliminary data.</text>
</comment>
<name>A0A1D1VH75_RAMVA</name>
<dbReference type="SUPFAM" id="SSF53474">
    <property type="entry name" value="alpha/beta-Hydrolases"/>
    <property type="match status" value="1"/>
</dbReference>
<dbReference type="GO" id="GO:0016787">
    <property type="term" value="F:hydrolase activity"/>
    <property type="evidence" value="ECO:0007669"/>
    <property type="project" value="UniProtKB-KW"/>
</dbReference>
<gene>
    <name evidence="4" type="primary">RvY_09425-1</name>
    <name evidence="4" type="synonym">RvY_09425.1</name>
    <name evidence="4" type="ORF">RvY_09425</name>
</gene>
<dbReference type="OrthoDB" id="190201at2759"/>
<comment type="similarity">
    <text evidence="1">Belongs to the AB hydrolase superfamily.</text>
</comment>
<dbReference type="GO" id="GO:0016020">
    <property type="term" value="C:membrane"/>
    <property type="evidence" value="ECO:0007669"/>
    <property type="project" value="TreeGrafter"/>
</dbReference>
<dbReference type="PANTHER" id="PTHR43798:SF14">
    <property type="entry name" value="SERINE HYDROLASE-LIKE PROTEIN DDB_G0286239"/>
    <property type="match status" value="1"/>
</dbReference>
<sequence length="330" mass="37616">MHLRNIWQSTIVRRMHGVAAPKQLEFSLPWGIIAAQEWKKEQSAKQILCLHGWQDNSNTFKKLVPLLPEDYWLVALDFPGHGFSSHRVPGMPYHGPDYLIDLKAVLAQLGWKNYTVIGHSMGAGIALALASCFPSEVDALVCIDMIKPISAKADTSLSALRKGVIAHLNNDPSKDKSYSRDEAVERWFEATAYTLTRESVEVLMERGVKEVEPGMFKYTRDRRLQFPSLFRYTTEQHLDILKDLKTDLLIIKALDTPQFEKPEVEEEFLHLYAKNCRRFSFVKVDGTHHVHLNTPERVSDLIINFLQNRKSTTEVEGGCPVFPEEKSAGR</sequence>
<organism evidence="4 5">
    <name type="scientific">Ramazzottius varieornatus</name>
    <name type="common">Water bear</name>
    <name type="synonym">Tardigrade</name>
    <dbReference type="NCBI Taxonomy" id="947166"/>
    <lineage>
        <taxon>Eukaryota</taxon>
        <taxon>Metazoa</taxon>
        <taxon>Ecdysozoa</taxon>
        <taxon>Tardigrada</taxon>
        <taxon>Eutardigrada</taxon>
        <taxon>Parachela</taxon>
        <taxon>Hypsibioidea</taxon>
        <taxon>Ramazzottiidae</taxon>
        <taxon>Ramazzottius</taxon>
    </lineage>
</organism>
<reference evidence="4 5" key="1">
    <citation type="journal article" date="2016" name="Nat. Commun.">
        <title>Extremotolerant tardigrade genome and improved radiotolerance of human cultured cells by tardigrade-unique protein.</title>
        <authorList>
            <person name="Hashimoto T."/>
            <person name="Horikawa D.D."/>
            <person name="Saito Y."/>
            <person name="Kuwahara H."/>
            <person name="Kozuka-Hata H."/>
            <person name="Shin-I T."/>
            <person name="Minakuchi Y."/>
            <person name="Ohishi K."/>
            <person name="Motoyama A."/>
            <person name="Aizu T."/>
            <person name="Enomoto A."/>
            <person name="Kondo K."/>
            <person name="Tanaka S."/>
            <person name="Hara Y."/>
            <person name="Koshikawa S."/>
            <person name="Sagara H."/>
            <person name="Miura T."/>
            <person name="Yokobori S."/>
            <person name="Miyagawa K."/>
            <person name="Suzuki Y."/>
            <person name="Kubo T."/>
            <person name="Oyama M."/>
            <person name="Kohara Y."/>
            <person name="Fujiyama A."/>
            <person name="Arakawa K."/>
            <person name="Katayama T."/>
            <person name="Toyoda A."/>
            <person name="Kunieda T."/>
        </authorList>
    </citation>
    <scope>NUCLEOTIDE SEQUENCE [LARGE SCALE GENOMIC DNA]</scope>
    <source>
        <strain evidence="4 5">YOKOZUNA-1</strain>
    </source>
</reference>
<dbReference type="InterPro" id="IPR050266">
    <property type="entry name" value="AB_hydrolase_sf"/>
</dbReference>
<dbReference type="InterPro" id="IPR029058">
    <property type="entry name" value="AB_hydrolase_fold"/>
</dbReference>
<evidence type="ECO:0000259" key="3">
    <source>
        <dbReference type="Pfam" id="PF00561"/>
    </source>
</evidence>
<dbReference type="Pfam" id="PF00561">
    <property type="entry name" value="Abhydrolase_1"/>
    <property type="match status" value="1"/>
</dbReference>
<feature type="domain" description="AB hydrolase-1" evidence="3">
    <location>
        <begin position="47"/>
        <end position="149"/>
    </location>
</feature>
<dbReference type="AlphaFoldDB" id="A0A1D1VH75"/>
<dbReference type="Gene3D" id="3.40.50.1820">
    <property type="entry name" value="alpha/beta hydrolase"/>
    <property type="match status" value="1"/>
</dbReference>
<dbReference type="EMBL" id="BDGG01000004">
    <property type="protein sequence ID" value="GAU98253.1"/>
    <property type="molecule type" value="Genomic_DNA"/>
</dbReference>
<keyword evidence="5" id="KW-1185">Reference proteome</keyword>
<keyword evidence="2" id="KW-0378">Hydrolase</keyword>
<dbReference type="Proteomes" id="UP000186922">
    <property type="component" value="Unassembled WGS sequence"/>
</dbReference>
<protein>
    <recommendedName>
        <fullName evidence="3">AB hydrolase-1 domain-containing protein</fullName>
    </recommendedName>
</protein>
<dbReference type="ESTHER" id="ramva-a0a1d1vh75">
    <property type="family name" value="SERHL"/>
</dbReference>
<evidence type="ECO:0000313" key="4">
    <source>
        <dbReference type="EMBL" id="GAU98253.1"/>
    </source>
</evidence>
<evidence type="ECO:0000256" key="2">
    <source>
        <dbReference type="ARBA" id="ARBA00022801"/>
    </source>
</evidence>
<proteinExistence type="inferred from homology"/>